<evidence type="ECO:0000313" key="5">
    <source>
        <dbReference type="Proteomes" id="UP000215596"/>
    </source>
</evidence>
<evidence type="ECO:0000256" key="1">
    <source>
        <dbReference type="SAM" id="MobiDB-lite"/>
    </source>
</evidence>
<keyword evidence="2" id="KW-0732">Signal</keyword>
<feature type="region of interest" description="Disordered" evidence="1">
    <location>
        <begin position="23"/>
        <end position="102"/>
    </location>
</feature>
<name>A0A268F342_9BACL</name>
<proteinExistence type="predicted"/>
<dbReference type="EMBL" id="NPBY01000010">
    <property type="protein sequence ID" value="PAD79779.1"/>
    <property type="molecule type" value="Genomic_DNA"/>
</dbReference>
<dbReference type="InterPro" id="IPR019606">
    <property type="entry name" value="GerMN"/>
</dbReference>
<dbReference type="PROSITE" id="PS51257">
    <property type="entry name" value="PROKAR_LIPOPROTEIN"/>
    <property type="match status" value="1"/>
</dbReference>
<feature type="compositionally biased region" description="Polar residues" evidence="1">
    <location>
        <begin position="54"/>
        <end position="74"/>
    </location>
</feature>
<feature type="chain" id="PRO_5038927627" description="GerMN domain-containing protein" evidence="2">
    <location>
        <begin position="22"/>
        <end position="227"/>
    </location>
</feature>
<reference evidence="4 5" key="1">
    <citation type="submission" date="2017-07" db="EMBL/GenBank/DDBJ databases">
        <title>Isolation and whole genome analysis of endospore-forming bacteria from heroin.</title>
        <authorList>
            <person name="Kalinowski J."/>
            <person name="Ahrens B."/>
            <person name="Al-Dilaimi A."/>
            <person name="Winkler A."/>
            <person name="Wibberg D."/>
            <person name="Schleenbecker U."/>
            <person name="Ruckert C."/>
            <person name="Wolfel R."/>
            <person name="Grass G."/>
        </authorList>
    </citation>
    <scope>NUCLEOTIDE SEQUENCE [LARGE SCALE GENOMIC DNA]</scope>
    <source>
        <strain evidence="4 5">7537-G1</strain>
    </source>
</reference>
<accession>A0A268F342</accession>
<feature type="compositionally biased region" description="Polar residues" evidence="1">
    <location>
        <begin position="81"/>
        <end position="94"/>
    </location>
</feature>
<dbReference type="OrthoDB" id="1954033at2"/>
<evidence type="ECO:0000259" key="3">
    <source>
        <dbReference type="SMART" id="SM00909"/>
    </source>
</evidence>
<dbReference type="AlphaFoldDB" id="A0A268F342"/>
<dbReference type="RefSeq" id="WP_095263576.1">
    <property type="nucleotide sequence ID" value="NZ_NPBY01000010.1"/>
</dbReference>
<gene>
    <name evidence="4" type="ORF">CHH67_03425</name>
</gene>
<feature type="domain" description="GerMN" evidence="3">
    <location>
        <begin position="129"/>
        <end position="214"/>
    </location>
</feature>
<evidence type="ECO:0000256" key="2">
    <source>
        <dbReference type="SAM" id="SignalP"/>
    </source>
</evidence>
<protein>
    <recommendedName>
        <fullName evidence="3">GerMN domain-containing protein</fullName>
    </recommendedName>
</protein>
<organism evidence="4 5">
    <name type="scientific">Paenibacillus campinasensis</name>
    <dbReference type="NCBI Taxonomy" id="66347"/>
    <lineage>
        <taxon>Bacteria</taxon>
        <taxon>Bacillati</taxon>
        <taxon>Bacillota</taxon>
        <taxon>Bacilli</taxon>
        <taxon>Bacillales</taxon>
        <taxon>Paenibacillaceae</taxon>
        <taxon>Paenibacillus</taxon>
    </lineage>
</organism>
<dbReference type="SMART" id="SM00909">
    <property type="entry name" value="Germane"/>
    <property type="match status" value="1"/>
</dbReference>
<dbReference type="Proteomes" id="UP000215596">
    <property type="component" value="Unassembled WGS sequence"/>
</dbReference>
<evidence type="ECO:0000313" key="4">
    <source>
        <dbReference type="EMBL" id="PAD79779.1"/>
    </source>
</evidence>
<dbReference type="Pfam" id="PF10646">
    <property type="entry name" value="Germane"/>
    <property type="match status" value="1"/>
</dbReference>
<comment type="caution">
    <text evidence="4">The sequence shown here is derived from an EMBL/GenBank/DDBJ whole genome shotgun (WGS) entry which is preliminary data.</text>
</comment>
<feature type="signal peptide" evidence="2">
    <location>
        <begin position="1"/>
        <end position="21"/>
    </location>
</feature>
<sequence>MNKKYWMTGMLALLLVFSAGCGEKPAAAPSETEPSQETAAMLPEEPQEQPETPNDTNEPSEQNSPDTSATNVNSGAGGDNSPETGSEDVTSTPADSHKANVTLYYTDPEMLDVKQSSREITYTDEQDKYKKTFEALQQSDDADLKPLWSEAITLRSIGLDGGELTIDISKPAEANLGAGGEMYALDALQQTFFQFEEVQAIELLLEGEKVESLMGHVELEHPMKRNP</sequence>